<sequence>MSFKPIQIFLQNDVIKIEDSVESRESSAPRFTTLFLPKISVESFYGANCSPRKLESIAKRDFQTYKQHVSRVGAGGDLLLKKIAIDNLKEAIESGLDEEVTERLDRLRPALSNAVDVALADISLGLFED</sequence>
<accession>E4X6U7</accession>
<dbReference type="Proteomes" id="UP000001307">
    <property type="component" value="Unassembled WGS sequence"/>
</dbReference>
<protein>
    <submittedName>
        <fullName evidence="1">Uncharacterized protein</fullName>
    </submittedName>
</protein>
<proteinExistence type="predicted"/>
<gene>
    <name evidence="1" type="ORF">GSOID_T00003358001</name>
</gene>
<name>E4X6U7_OIKDI</name>
<dbReference type="AlphaFoldDB" id="E4X6U7"/>
<evidence type="ECO:0000313" key="2">
    <source>
        <dbReference type="Proteomes" id="UP000001307"/>
    </source>
</evidence>
<dbReference type="EMBL" id="FN653027">
    <property type="protein sequence ID" value="CBY07994.1"/>
    <property type="molecule type" value="Genomic_DNA"/>
</dbReference>
<keyword evidence="2" id="KW-1185">Reference proteome</keyword>
<dbReference type="OrthoDB" id="10427788at2759"/>
<evidence type="ECO:0000313" key="1">
    <source>
        <dbReference type="EMBL" id="CBY07994.1"/>
    </source>
</evidence>
<reference evidence="1 2" key="1">
    <citation type="journal article" date="2010" name="Science">
        <title>Plasticity of animal genome architecture unmasked by rapid evolution of a pelagic tunicate.</title>
        <authorList>
            <person name="Denoeud F."/>
            <person name="Henriet S."/>
            <person name="Mungpakdee S."/>
            <person name="Aury J.M."/>
            <person name="Da Silva C."/>
            <person name="Brinkmann H."/>
            <person name="Mikhaleva J."/>
            <person name="Olsen L.C."/>
            <person name="Jubin C."/>
            <person name="Canestro C."/>
            <person name="Bouquet J.M."/>
            <person name="Danks G."/>
            <person name="Poulain J."/>
            <person name="Campsteijn C."/>
            <person name="Adamski M."/>
            <person name="Cross I."/>
            <person name="Yadetie F."/>
            <person name="Muffato M."/>
            <person name="Louis A."/>
            <person name="Butcher S."/>
            <person name="Tsagkogeorga G."/>
            <person name="Konrad A."/>
            <person name="Singh S."/>
            <person name="Jensen M.F."/>
            <person name="Cong E.H."/>
            <person name="Eikeseth-Otteraa H."/>
            <person name="Noel B."/>
            <person name="Anthouard V."/>
            <person name="Porcel B.M."/>
            <person name="Kachouri-Lafond R."/>
            <person name="Nishino A."/>
            <person name="Ugolini M."/>
            <person name="Chourrout P."/>
            <person name="Nishida H."/>
            <person name="Aasland R."/>
            <person name="Huzurbazar S."/>
            <person name="Westhof E."/>
            <person name="Delsuc F."/>
            <person name="Lehrach H."/>
            <person name="Reinhardt R."/>
            <person name="Weissenbach J."/>
            <person name="Roy S.W."/>
            <person name="Artiguenave F."/>
            <person name="Postlethwait J.H."/>
            <person name="Manak J.R."/>
            <person name="Thompson E.M."/>
            <person name="Jaillon O."/>
            <person name="Du Pasquier L."/>
            <person name="Boudinot P."/>
            <person name="Liberles D.A."/>
            <person name="Volff J.N."/>
            <person name="Philippe H."/>
            <person name="Lenhard B."/>
            <person name="Roest Crollius H."/>
            <person name="Wincker P."/>
            <person name="Chourrout D."/>
        </authorList>
    </citation>
    <scope>NUCLEOTIDE SEQUENCE [LARGE SCALE GENOMIC DNA]</scope>
</reference>
<organism evidence="1 2">
    <name type="scientific">Oikopleura dioica</name>
    <name type="common">Tunicate</name>
    <dbReference type="NCBI Taxonomy" id="34765"/>
    <lineage>
        <taxon>Eukaryota</taxon>
        <taxon>Metazoa</taxon>
        <taxon>Chordata</taxon>
        <taxon>Tunicata</taxon>
        <taxon>Appendicularia</taxon>
        <taxon>Copelata</taxon>
        <taxon>Oikopleuridae</taxon>
        <taxon>Oikopleura</taxon>
    </lineage>
</organism>
<dbReference type="InParanoid" id="E4X6U7"/>